<dbReference type="NCBIfam" id="TIGR02454">
    <property type="entry name" value="ECF_T_CbiQ"/>
    <property type="match status" value="1"/>
</dbReference>
<reference evidence="7 8" key="1">
    <citation type="submission" date="2019-01" db="EMBL/GenBank/DDBJ databases">
        <authorList>
            <person name="Brito A."/>
        </authorList>
    </citation>
    <scope>NUCLEOTIDE SEQUENCE [LARGE SCALE GENOMIC DNA]</scope>
    <source>
        <strain evidence="7">1</strain>
    </source>
</reference>
<evidence type="ECO:0000256" key="5">
    <source>
        <dbReference type="ARBA" id="ARBA00023136"/>
    </source>
</evidence>
<keyword evidence="3 6" id="KW-0812">Transmembrane</keyword>
<name>A0A563VJ27_9CYAN</name>
<dbReference type="InterPro" id="IPR012809">
    <property type="entry name" value="ECF_CbiQ"/>
</dbReference>
<evidence type="ECO:0000313" key="8">
    <source>
        <dbReference type="Proteomes" id="UP000320055"/>
    </source>
</evidence>
<keyword evidence="4 6" id="KW-1133">Transmembrane helix</keyword>
<dbReference type="CDD" id="cd16914">
    <property type="entry name" value="EcfT"/>
    <property type="match status" value="1"/>
</dbReference>
<dbReference type="RefSeq" id="WP_144868898.1">
    <property type="nucleotide sequence ID" value="NZ_LR213860.1"/>
</dbReference>
<dbReference type="PANTHER" id="PTHR43723">
    <property type="entry name" value="COBALT TRANSPORT PROTEIN CBIQ"/>
    <property type="match status" value="1"/>
</dbReference>
<feature type="transmembrane region" description="Helical" evidence="6">
    <location>
        <begin position="122"/>
        <end position="143"/>
    </location>
</feature>
<dbReference type="Pfam" id="PF02361">
    <property type="entry name" value="CbiQ"/>
    <property type="match status" value="1"/>
</dbReference>
<dbReference type="GO" id="GO:0043190">
    <property type="term" value="C:ATP-binding cassette (ABC) transporter complex"/>
    <property type="evidence" value="ECO:0007669"/>
    <property type="project" value="InterPro"/>
</dbReference>
<dbReference type="InterPro" id="IPR052770">
    <property type="entry name" value="Cobalt_transport_CbiQ"/>
</dbReference>
<feature type="transmembrane region" description="Helical" evidence="6">
    <location>
        <begin position="60"/>
        <end position="86"/>
    </location>
</feature>
<evidence type="ECO:0000256" key="6">
    <source>
        <dbReference type="SAM" id="Phobius"/>
    </source>
</evidence>
<proteinExistence type="predicted"/>
<dbReference type="InterPro" id="IPR003339">
    <property type="entry name" value="ABC/ECF_trnsptr_transmembrane"/>
</dbReference>
<dbReference type="AlphaFoldDB" id="A0A563VJ27"/>
<keyword evidence="5 6" id="KW-0472">Membrane</keyword>
<gene>
    <name evidence="7" type="ORF">H1P_1040018</name>
</gene>
<dbReference type="GO" id="GO:0006824">
    <property type="term" value="P:cobalt ion transport"/>
    <property type="evidence" value="ECO:0007669"/>
    <property type="project" value="InterPro"/>
</dbReference>
<keyword evidence="8" id="KW-1185">Reference proteome</keyword>
<evidence type="ECO:0000313" key="7">
    <source>
        <dbReference type="EMBL" id="VEP11444.1"/>
    </source>
</evidence>
<organism evidence="7 8">
    <name type="scientific">Hyella patelloides LEGE 07179</name>
    <dbReference type="NCBI Taxonomy" id="945734"/>
    <lineage>
        <taxon>Bacteria</taxon>
        <taxon>Bacillati</taxon>
        <taxon>Cyanobacteriota</taxon>
        <taxon>Cyanophyceae</taxon>
        <taxon>Pleurocapsales</taxon>
        <taxon>Hyellaceae</taxon>
        <taxon>Hyella</taxon>
    </lineage>
</organism>
<keyword evidence="2" id="KW-1003">Cell membrane</keyword>
<protein>
    <submittedName>
        <fullName evidence="7">Cobalt ECF transporter T component CbiQ</fullName>
    </submittedName>
</protein>
<dbReference type="OrthoDB" id="9815246at2"/>
<evidence type="ECO:0000256" key="4">
    <source>
        <dbReference type="ARBA" id="ARBA00022989"/>
    </source>
</evidence>
<evidence type="ECO:0000256" key="1">
    <source>
        <dbReference type="ARBA" id="ARBA00004651"/>
    </source>
</evidence>
<accession>A0A563VJ27</accession>
<feature type="transmembrane region" description="Helical" evidence="6">
    <location>
        <begin position="23"/>
        <end position="48"/>
    </location>
</feature>
<dbReference type="PANTHER" id="PTHR43723:SF1">
    <property type="entry name" value="COBALT TRANSPORT PROTEIN CBIQ"/>
    <property type="match status" value="1"/>
</dbReference>
<evidence type="ECO:0000256" key="3">
    <source>
        <dbReference type="ARBA" id="ARBA00022692"/>
    </source>
</evidence>
<sequence>MHLWLDNLSYNNRLRQLPPEHKLGFALVGLTIALISHPPVQIAIALWMSVWIVGYARIPFNIYGGMLSLAIGFWVTSIPALLISGVAVSARASIQADALSGLTIGSYYLYLSYQGFVQAGLIFARTLATVSCLYFVLFTTPFTELLQVLRRIGCPVVLTELLLLMYRFIFLLLSTARELWIAQQSRNGYRTRQRWIYSLSLLIRQLFQKTMKHYQQFVLSTAARGFNGQFRVWSSQSYQASQRYTLEASLGCLVLVIGNFLF</sequence>
<comment type="subcellular location">
    <subcellularLocation>
        <location evidence="1">Cell membrane</location>
        <topology evidence="1">Multi-pass membrane protein</topology>
    </subcellularLocation>
</comment>
<dbReference type="EMBL" id="CAACVJ010000007">
    <property type="protein sequence ID" value="VEP11444.1"/>
    <property type="molecule type" value="Genomic_DNA"/>
</dbReference>
<evidence type="ECO:0000256" key="2">
    <source>
        <dbReference type="ARBA" id="ARBA00022475"/>
    </source>
</evidence>
<dbReference type="Proteomes" id="UP000320055">
    <property type="component" value="Unassembled WGS sequence"/>
</dbReference>